<feature type="compositionally biased region" description="Polar residues" evidence="2">
    <location>
        <begin position="9"/>
        <end position="19"/>
    </location>
</feature>
<keyword evidence="1" id="KW-0539">Nucleus</keyword>
<dbReference type="InterPro" id="IPR001138">
    <property type="entry name" value="Zn2Cys6_DnaBD"/>
</dbReference>
<dbReference type="Proteomes" id="UP000235672">
    <property type="component" value="Unassembled WGS sequence"/>
</dbReference>
<dbReference type="GO" id="GO:0000981">
    <property type="term" value="F:DNA-binding transcription factor activity, RNA polymerase II-specific"/>
    <property type="evidence" value="ECO:0007669"/>
    <property type="project" value="InterPro"/>
</dbReference>
<dbReference type="EMBL" id="KZ613490">
    <property type="protein sequence ID" value="PMD19292.1"/>
    <property type="molecule type" value="Genomic_DNA"/>
</dbReference>
<accession>A0A2J6PZ25</accession>
<protein>
    <recommendedName>
        <fullName evidence="3">Zn(2)-C6 fungal-type domain-containing protein</fullName>
    </recommendedName>
</protein>
<evidence type="ECO:0000313" key="4">
    <source>
        <dbReference type="EMBL" id="PMD19292.1"/>
    </source>
</evidence>
<name>A0A2J6PZ25_9HELO</name>
<dbReference type="GO" id="GO:0008270">
    <property type="term" value="F:zinc ion binding"/>
    <property type="evidence" value="ECO:0007669"/>
    <property type="project" value="InterPro"/>
</dbReference>
<evidence type="ECO:0000259" key="3">
    <source>
        <dbReference type="PROSITE" id="PS50048"/>
    </source>
</evidence>
<evidence type="ECO:0000256" key="2">
    <source>
        <dbReference type="SAM" id="MobiDB-lite"/>
    </source>
</evidence>
<evidence type="ECO:0000313" key="5">
    <source>
        <dbReference type="Proteomes" id="UP000235672"/>
    </source>
</evidence>
<proteinExistence type="predicted"/>
<dbReference type="Gene3D" id="4.10.240.10">
    <property type="entry name" value="Zn(2)-C6 fungal-type DNA-binding domain"/>
    <property type="match status" value="1"/>
</dbReference>
<feature type="domain" description="Zn(2)-C6 fungal-type" evidence="3">
    <location>
        <begin position="37"/>
        <end position="79"/>
    </location>
</feature>
<dbReference type="STRING" id="1745343.A0A2J6PZ25"/>
<dbReference type="PROSITE" id="PS50048">
    <property type="entry name" value="ZN2_CY6_FUNGAL_2"/>
    <property type="match status" value="1"/>
</dbReference>
<keyword evidence="5" id="KW-1185">Reference proteome</keyword>
<sequence length="612" mass="68556">MAPIEANGNERNSGSSPQHPNVARTANLHYRGRVRTGCLTCRARKVKCDDWDITSLWPSVDERQPHCSNCTRLNRTCIYKTKITHQPAPKLVDTALENYTRQSPQASARPDVDLSTQHGKRTDQLFSEQLFIPALSFSGTSHSPGVDDVGQPLVDFFFSPANMETPGENLSSSRIDDLSITESPSTRFRMTSQDIYLTTTIDFLAAVEAPTPPFSYFVEEINPAMVSPFDEENWTRMKIHVAELSVHDKTIAAATLAVQARYIAQIYGLPTSHAMTVYHDATIRFEASLQDETQDFNTILIIAFLLCLFELADPNEAGTIFGQSEGTFVQRMTAWSIHDYHTPLSLRIRAWLRIFHAAARRGGGPGLLSNAVAGLLPDQTVVTPSLSALESYTDARTSIYDVVKAPLFTFYLELQKISIQVANLSHYHRSRTTGADQEDVSKIITDIRNRIFFLWQSRPVPMQLKPGELRAQFSPAIAEPMISLIGLCIAAYYTEIVDIGRTLSDPPLASAEAKQAMCQIRDIIEGDWNASSGAKLNPGYFRPLFLYAIESICKDDSQWAVERLKDIKSPSCRSDFFAFYAESLAEAQRRKKRRVTTKYFCHKLFGVSPPFL</sequence>
<dbReference type="SMART" id="SM00066">
    <property type="entry name" value="GAL4"/>
    <property type="match status" value="1"/>
</dbReference>
<feature type="region of interest" description="Disordered" evidence="2">
    <location>
        <begin position="1"/>
        <end position="21"/>
    </location>
</feature>
<dbReference type="AlphaFoldDB" id="A0A2J6PZ25"/>
<dbReference type="CDD" id="cd00067">
    <property type="entry name" value="GAL4"/>
    <property type="match status" value="1"/>
</dbReference>
<dbReference type="PANTHER" id="PTHR37534:SF46">
    <property type="entry name" value="ZN(II)2CYS6 TRANSCRIPTION FACTOR (EUROFUNG)"/>
    <property type="match status" value="1"/>
</dbReference>
<evidence type="ECO:0000256" key="1">
    <source>
        <dbReference type="ARBA" id="ARBA00023242"/>
    </source>
</evidence>
<gene>
    <name evidence="4" type="ORF">NA56DRAFT_629146</name>
</gene>
<dbReference type="InterPro" id="IPR036864">
    <property type="entry name" value="Zn2-C6_fun-type_DNA-bd_sf"/>
</dbReference>
<dbReference type="Pfam" id="PF00172">
    <property type="entry name" value="Zn_clus"/>
    <property type="match status" value="1"/>
</dbReference>
<dbReference type="SUPFAM" id="SSF57701">
    <property type="entry name" value="Zn2/Cys6 DNA-binding domain"/>
    <property type="match status" value="1"/>
</dbReference>
<organism evidence="4 5">
    <name type="scientific">Hyaloscypha hepaticicola</name>
    <dbReference type="NCBI Taxonomy" id="2082293"/>
    <lineage>
        <taxon>Eukaryota</taxon>
        <taxon>Fungi</taxon>
        <taxon>Dikarya</taxon>
        <taxon>Ascomycota</taxon>
        <taxon>Pezizomycotina</taxon>
        <taxon>Leotiomycetes</taxon>
        <taxon>Helotiales</taxon>
        <taxon>Hyaloscyphaceae</taxon>
        <taxon>Hyaloscypha</taxon>
    </lineage>
</organism>
<dbReference type="OrthoDB" id="648861at2759"/>
<dbReference type="PANTHER" id="PTHR37534">
    <property type="entry name" value="TRANSCRIPTIONAL ACTIVATOR PROTEIN UGA3"/>
    <property type="match status" value="1"/>
</dbReference>
<reference evidence="4 5" key="1">
    <citation type="submission" date="2016-05" db="EMBL/GenBank/DDBJ databases">
        <title>A degradative enzymes factory behind the ericoid mycorrhizal symbiosis.</title>
        <authorList>
            <consortium name="DOE Joint Genome Institute"/>
            <person name="Martino E."/>
            <person name="Morin E."/>
            <person name="Grelet G."/>
            <person name="Kuo A."/>
            <person name="Kohler A."/>
            <person name="Daghino S."/>
            <person name="Barry K."/>
            <person name="Choi C."/>
            <person name="Cichocki N."/>
            <person name="Clum A."/>
            <person name="Copeland A."/>
            <person name="Hainaut M."/>
            <person name="Haridas S."/>
            <person name="Labutti K."/>
            <person name="Lindquist E."/>
            <person name="Lipzen A."/>
            <person name="Khouja H.-R."/>
            <person name="Murat C."/>
            <person name="Ohm R."/>
            <person name="Olson A."/>
            <person name="Spatafora J."/>
            <person name="Veneault-Fourrey C."/>
            <person name="Henrissat B."/>
            <person name="Grigoriev I."/>
            <person name="Martin F."/>
            <person name="Perotto S."/>
        </authorList>
    </citation>
    <scope>NUCLEOTIDE SEQUENCE [LARGE SCALE GENOMIC DNA]</scope>
    <source>
        <strain evidence="4 5">UAMH 7357</strain>
    </source>
</reference>